<dbReference type="SUPFAM" id="SSF143011">
    <property type="entry name" value="RelE-like"/>
    <property type="match status" value="1"/>
</dbReference>
<dbReference type="FunFam" id="3.30.2310.20:FF:000003">
    <property type="entry name" value="Type II toxin-antitoxin system YafQ family toxin"/>
    <property type="match status" value="1"/>
</dbReference>
<reference evidence="4 5" key="1">
    <citation type="submission" date="2020-08" db="EMBL/GenBank/DDBJ databases">
        <title>Bridging the membrane lipid divide: bacteria of the FCB group superphylum have the potential to synthesize archaeal ether lipids.</title>
        <authorList>
            <person name="Villanueva L."/>
            <person name="Von Meijenfeldt F.A.B."/>
            <person name="Westbye A.B."/>
            <person name="Yadav S."/>
            <person name="Hopmans E.C."/>
            <person name="Dutilh B.E."/>
            <person name="Sinninghe Damste J.S."/>
        </authorList>
    </citation>
    <scope>NUCLEOTIDE SEQUENCE [LARGE SCALE GENOMIC DNA]</scope>
    <source>
        <strain evidence="4">NIOZ-UU17</strain>
    </source>
</reference>
<protein>
    <submittedName>
        <fullName evidence="4">Type II toxin-antitoxin system YafQ family toxin</fullName>
    </submittedName>
</protein>
<feature type="active site" description="Proton donor" evidence="3">
    <location>
        <position position="84"/>
    </location>
</feature>
<evidence type="ECO:0000313" key="4">
    <source>
        <dbReference type="EMBL" id="MBC8432167.1"/>
    </source>
</evidence>
<dbReference type="GO" id="GO:0006402">
    <property type="term" value="P:mRNA catabolic process"/>
    <property type="evidence" value="ECO:0007669"/>
    <property type="project" value="TreeGrafter"/>
</dbReference>
<dbReference type="InterPro" id="IPR035093">
    <property type="entry name" value="RelE/ParE_toxin_dom_sf"/>
</dbReference>
<dbReference type="InterPro" id="IPR007712">
    <property type="entry name" value="RelE/ParE_toxin"/>
</dbReference>
<dbReference type="AlphaFoldDB" id="A0A8J6P2P3"/>
<evidence type="ECO:0000256" key="3">
    <source>
        <dbReference type="PIRSR" id="PIRSR006156-1"/>
    </source>
</evidence>
<dbReference type="Proteomes" id="UP000605201">
    <property type="component" value="Unassembled WGS sequence"/>
</dbReference>
<dbReference type="PANTHER" id="PTHR40588:SF1">
    <property type="entry name" value="MRNA INTERFERASE TOXIN YAFQ"/>
    <property type="match status" value="1"/>
</dbReference>
<evidence type="ECO:0000313" key="5">
    <source>
        <dbReference type="Proteomes" id="UP000605201"/>
    </source>
</evidence>
<dbReference type="EMBL" id="JACNIG010000209">
    <property type="protein sequence ID" value="MBC8432167.1"/>
    <property type="molecule type" value="Genomic_DNA"/>
</dbReference>
<dbReference type="Pfam" id="PF15738">
    <property type="entry name" value="YafQ_toxin"/>
    <property type="match status" value="1"/>
</dbReference>
<accession>A0A8J6P2P3</accession>
<dbReference type="Gene3D" id="3.30.2310.20">
    <property type="entry name" value="RelE-like"/>
    <property type="match status" value="1"/>
</dbReference>
<dbReference type="InterPro" id="IPR004386">
    <property type="entry name" value="Toxin_YafQ-like"/>
</dbReference>
<keyword evidence="1" id="KW-1277">Toxin-antitoxin system</keyword>
<comment type="similarity">
    <text evidence="2">Belongs to the RelE toxin family. YafQ subfamily.</text>
</comment>
<dbReference type="NCBIfam" id="TIGR02385">
    <property type="entry name" value="RelE_StbE"/>
    <property type="match status" value="1"/>
</dbReference>
<dbReference type="PIRSF" id="PIRSF006156">
    <property type="entry name" value="YafQ"/>
    <property type="match status" value="1"/>
</dbReference>
<comment type="caution">
    <text evidence="4">The sequence shown here is derived from an EMBL/GenBank/DDBJ whole genome shotgun (WGS) entry which is preliminary data.</text>
</comment>
<dbReference type="PANTHER" id="PTHR40588">
    <property type="entry name" value="MRNA INTERFERASE TOXIN YAFQ"/>
    <property type="match status" value="1"/>
</dbReference>
<proteinExistence type="inferred from homology"/>
<dbReference type="GO" id="GO:0006415">
    <property type="term" value="P:translational termination"/>
    <property type="evidence" value="ECO:0007669"/>
    <property type="project" value="TreeGrafter"/>
</dbReference>
<dbReference type="GO" id="GO:0004521">
    <property type="term" value="F:RNA endonuclease activity"/>
    <property type="evidence" value="ECO:0007669"/>
    <property type="project" value="TreeGrafter"/>
</dbReference>
<organism evidence="4 5">
    <name type="scientific">Candidatus Desulfatibia vada</name>
    <dbReference type="NCBI Taxonomy" id="2841696"/>
    <lineage>
        <taxon>Bacteria</taxon>
        <taxon>Pseudomonadati</taxon>
        <taxon>Thermodesulfobacteriota</taxon>
        <taxon>Desulfobacteria</taxon>
        <taxon>Desulfobacterales</taxon>
        <taxon>Desulfobacterales incertae sedis</taxon>
        <taxon>Candidatus Desulfatibia</taxon>
    </lineage>
</organism>
<evidence type="ECO:0000256" key="1">
    <source>
        <dbReference type="ARBA" id="ARBA00022649"/>
    </source>
</evidence>
<name>A0A8J6P2P3_9BACT</name>
<evidence type="ECO:0000256" key="2">
    <source>
        <dbReference type="ARBA" id="ARBA00061366"/>
    </source>
</evidence>
<gene>
    <name evidence="4" type="ORF">H8D96_09615</name>
</gene>
<sequence length="89" mass="10611">MLPIRPTSRFKKDLKRAAKQRRNIKKLHHVLEQLAIPAPLLPKYKDHKLKGGWIDFRECHIEPDWLLIYTISDFELRPVRVGTHSELFD</sequence>